<gene>
    <name evidence="4" type="ORF">HNQ08_000319</name>
</gene>
<evidence type="ECO:0000256" key="1">
    <source>
        <dbReference type="SAM" id="MobiDB-lite"/>
    </source>
</evidence>
<proteinExistence type="predicted"/>
<dbReference type="InterPro" id="IPR008979">
    <property type="entry name" value="Galactose-bd-like_sf"/>
</dbReference>
<feature type="region of interest" description="Disordered" evidence="1">
    <location>
        <begin position="100"/>
        <end position="122"/>
    </location>
</feature>
<dbReference type="Pfam" id="PF17164">
    <property type="entry name" value="DUF5122"/>
    <property type="match status" value="4"/>
</dbReference>
<dbReference type="AlphaFoldDB" id="A0A7W8JSM3"/>
<dbReference type="InterPro" id="IPR013431">
    <property type="entry name" value="Delta_60_rpt"/>
</dbReference>
<dbReference type="NCBIfam" id="TIGR02608">
    <property type="entry name" value="delta_60_rpt"/>
    <property type="match status" value="4"/>
</dbReference>
<dbReference type="Proteomes" id="UP000552709">
    <property type="component" value="Unassembled WGS sequence"/>
</dbReference>
<dbReference type="SUPFAM" id="SSF101898">
    <property type="entry name" value="NHL repeat"/>
    <property type="match status" value="1"/>
</dbReference>
<dbReference type="EMBL" id="JACHFL010000001">
    <property type="protein sequence ID" value="MBB5361248.1"/>
    <property type="molecule type" value="Genomic_DNA"/>
</dbReference>
<reference evidence="4 5" key="1">
    <citation type="submission" date="2020-08" db="EMBL/GenBank/DDBJ databases">
        <title>Genomic Encyclopedia of Type Strains, Phase IV (KMG-IV): sequencing the most valuable type-strain genomes for metagenomic binning, comparative biology and taxonomic classification.</title>
        <authorList>
            <person name="Goeker M."/>
        </authorList>
    </citation>
    <scope>NUCLEOTIDE SEQUENCE [LARGE SCALE GENOMIC DNA]</scope>
    <source>
        <strain evidence="4 5">DSM 27939</strain>
    </source>
</reference>
<dbReference type="RefSeq" id="WP_184127338.1">
    <property type="nucleotide sequence ID" value="NZ_JACHFL010000001.1"/>
</dbReference>
<dbReference type="Gene3D" id="2.60.120.1060">
    <property type="entry name" value="NPCBM/NEW2 domain"/>
    <property type="match status" value="2"/>
</dbReference>
<keyword evidence="2" id="KW-0732">Signal</keyword>
<dbReference type="InterPro" id="IPR038637">
    <property type="entry name" value="NPCBM_sf"/>
</dbReference>
<evidence type="ECO:0000313" key="4">
    <source>
        <dbReference type="EMBL" id="MBB5361248.1"/>
    </source>
</evidence>
<protein>
    <submittedName>
        <fullName evidence="4">Putative delta-60 repeat protein</fullName>
    </submittedName>
</protein>
<sequence length="783" mass="80758">MTRKFASLTAGVSLLLLAACSQTPAPTAGNPAPLPADSPYANGAQYPWSDRLDSAAADPYADGRSYDWASPTAASGLNPQALGSGQNFLSDLQWTSATSGWGPIERDRSNGEQGQKDGTTLKVGGRSFAKGLGVHAASEIKYALGGQCNTFTAFVGIDEEVRGLGSAQFKVFGDDTLLFDSGLRRGRDLSLPVNVSVAGVKELRLVVSDGGDNNYYDHADWGEAAVECAAAQPVGDVVLSALPYVSATNGYGPVEFDRSNGEKAQFDGKPLTIGGQVFAKGLGMHASSNFAAALNYDLGGACTTLTASIGIDDEVGDRGSVVFQVYGDGKKLFDSGVVRGSEAARSIAVDVKKVKALKLALRDAGDTMNYDHADWADARLKCGLGTGGQPGALDPSFGSGGRVNAGGVDVVAEDGGVVVVLDSNFKVTRLSPSGTVLAQSALMSGGVARAIGRQTDGKLVVVGQINDEMAAVRYLSNLTLDSSFGVGGVVRLTLSQPGDLISNNDGVTSGSGARDVVLQPDGKIVLGGYAARRFDAPDSPFTALDFALVRLQEDGTPDPGFGQAGRVFTAFETLPGFDFTSYSNDDIYGLALQSDGRIVAAGLSESGGASPAILARYLPNGQLDASFSGDGIALGGDSGYAVFRTLAIGPDGQIVAGGADARFFTSPFLQQFGPDGTGGVSVKFQFTDAGNPDFQRAIVTSLVPESDGSIVVGGYQEADIYLARFTSTLTRDTSFGTLPEGAVRLGTGNLVSLTTSTDGKIVATTVTEFVEGTPGQGTYRLFP</sequence>
<evidence type="ECO:0000313" key="5">
    <source>
        <dbReference type="Proteomes" id="UP000552709"/>
    </source>
</evidence>
<dbReference type="SUPFAM" id="SSF49785">
    <property type="entry name" value="Galactose-binding domain-like"/>
    <property type="match status" value="2"/>
</dbReference>
<evidence type="ECO:0000256" key="2">
    <source>
        <dbReference type="SAM" id="SignalP"/>
    </source>
</evidence>
<organism evidence="4 5">
    <name type="scientific">Deinococcus humi</name>
    <dbReference type="NCBI Taxonomy" id="662880"/>
    <lineage>
        <taxon>Bacteria</taxon>
        <taxon>Thermotogati</taxon>
        <taxon>Deinococcota</taxon>
        <taxon>Deinococci</taxon>
        <taxon>Deinococcales</taxon>
        <taxon>Deinococcaceae</taxon>
        <taxon>Deinococcus</taxon>
    </lineage>
</organism>
<name>A0A7W8JSM3_9DEIO</name>
<accession>A0A7W8JSM3</accession>
<dbReference type="InterPro" id="IPR013222">
    <property type="entry name" value="Glyco_hyd_98_carb-bd"/>
</dbReference>
<feature type="chain" id="PRO_5031374320" evidence="2">
    <location>
        <begin position="26"/>
        <end position="783"/>
    </location>
</feature>
<dbReference type="SMART" id="SM00776">
    <property type="entry name" value="NPCBM"/>
    <property type="match status" value="2"/>
</dbReference>
<dbReference type="PROSITE" id="PS51257">
    <property type="entry name" value="PROKAR_LIPOPROTEIN"/>
    <property type="match status" value="1"/>
</dbReference>
<dbReference type="Pfam" id="PF08305">
    <property type="entry name" value="NPCBM"/>
    <property type="match status" value="2"/>
</dbReference>
<evidence type="ECO:0000259" key="3">
    <source>
        <dbReference type="SMART" id="SM00776"/>
    </source>
</evidence>
<feature type="domain" description="Glycosyl hydrolase family 98 putative carbohydrate-binding module" evidence="3">
    <location>
        <begin position="233"/>
        <end position="382"/>
    </location>
</feature>
<comment type="caution">
    <text evidence="4">The sequence shown here is derived from an EMBL/GenBank/DDBJ whole genome shotgun (WGS) entry which is preliminary data.</text>
</comment>
<dbReference type="Gene3D" id="2.80.10.50">
    <property type="match status" value="3"/>
</dbReference>
<keyword evidence="5" id="KW-1185">Reference proteome</keyword>
<feature type="domain" description="Glycosyl hydrolase family 98 putative carbohydrate-binding module" evidence="3">
    <location>
        <begin position="83"/>
        <end position="228"/>
    </location>
</feature>
<feature type="signal peptide" evidence="2">
    <location>
        <begin position="1"/>
        <end position="25"/>
    </location>
</feature>